<dbReference type="AlphaFoldDB" id="A0A6V8KCV5"/>
<gene>
    <name evidence="3" type="ORF">Phou_072620</name>
</gene>
<accession>A0A6V8KCV5</accession>
<comment type="caution">
    <text evidence="3">The sequence shown here is derived from an EMBL/GenBank/DDBJ whole genome shotgun (WGS) entry which is preliminary data.</text>
</comment>
<keyword evidence="4" id="KW-1185">Reference proteome</keyword>
<feature type="domain" description="Transcription regulator PadR N-terminal" evidence="2">
    <location>
        <begin position="22"/>
        <end position="81"/>
    </location>
</feature>
<proteinExistence type="predicted"/>
<dbReference type="InterPro" id="IPR036390">
    <property type="entry name" value="WH_DNA-bd_sf"/>
</dbReference>
<evidence type="ECO:0000259" key="2">
    <source>
        <dbReference type="Pfam" id="PF03551"/>
    </source>
</evidence>
<dbReference type="Pfam" id="PF03551">
    <property type="entry name" value="PadR"/>
    <property type="match status" value="1"/>
</dbReference>
<organism evidence="3 4">
    <name type="scientific">Phytohabitans houttuyneae</name>
    <dbReference type="NCBI Taxonomy" id="1076126"/>
    <lineage>
        <taxon>Bacteria</taxon>
        <taxon>Bacillati</taxon>
        <taxon>Actinomycetota</taxon>
        <taxon>Actinomycetes</taxon>
        <taxon>Micromonosporales</taxon>
        <taxon>Micromonosporaceae</taxon>
    </lineage>
</organism>
<name>A0A6V8KCV5_9ACTN</name>
<dbReference type="RefSeq" id="WP_173065083.1">
    <property type="nucleotide sequence ID" value="NZ_BAABGO010000007.1"/>
</dbReference>
<dbReference type="InterPro" id="IPR036388">
    <property type="entry name" value="WH-like_DNA-bd_sf"/>
</dbReference>
<dbReference type="Gene3D" id="1.10.10.10">
    <property type="entry name" value="Winged helix-like DNA-binding domain superfamily/Winged helix DNA-binding domain"/>
    <property type="match status" value="1"/>
</dbReference>
<evidence type="ECO:0000313" key="3">
    <source>
        <dbReference type="EMBL" id="GFJ83082.1"/>
    </source>
</evidence>
<dbReference type="Proteomes" id="UP000482800">
    <property type="component" value="Unassembled WGS sequence"/>
</dbReference>
<protein>
    <submittedName>
        <fullName evidence="3">PadR family transcriptional regulator</fullName>
    </submittedName>
</protein>
<dbReference type="EMBL" id="BLPF01000003">
    <property type="protein sequence ID" value="GFJ83082.1"/>
    <property type="molecule type" value="Genomic_DNA"/>
</dbReference>
<dbReference type="InterPro" id="IPR005149">
    <property type="entry name" value="Tscrpt_reg_PadR_N"/>
</dbReference>
<sequence length="111" mass="12537">MAAFRVTRDVVLLLQVFLTDVREQRYGYELMKITGFPSGKLYPMLAKLQAGGWLETEMEQVDPRVVGRPPRRWYRLSPDGVVRAGREVETLHRQTAPARTRGALRPAGGVA</sequence>
<evidence type="ECO:0000256" key="1">
    <source>
        <dbReference type="SAM" id="MobiDB-lite"/>
    </source>
</evidence>
<reference evidence="3 4" key="1">
    <citation type="submission" date="2020-03" db="EMBL/GenBank/DDBJ databases">
        <title>Whole genome shotgun sequence of Phytohabitans houttuyneae NBRC 108639.</title>
        <authorList>
            <person name="Komaki H."/>
            <person name="Tamura T."/>
        </authorList>
    </citation>
    <scope>NUCLEOTIDE SEQUENCE [LARGE SCALE GENOMIC DNA]</scope>
    <source>
        <strain evidence="3 4">NBRC 108639</strain>
    </source>
</reference>
<evidence type="ECO:0000313" key="4">
    <source>
        <dbReference type="Proteomes" id="UP000482800"/>
    </source>
</evidence>
<dbReference type="SUPFAM" id="SSF46785">
    <property type="entry name" value="Winged helix' DNA-binding domain"/>
    <property type="match status" value="1"/>
</dbReference>
<reference evidence="3 4" key="2">
    <citation type="submission" date="2020-03" db="EMBL/GenBank/DDBJ databases">
        <authorList>
            <person name="Ichikawa N."/>
            <person name="Kimura A."/>
            <person name="Kitahashi Y."/>
            <person name="Uohara A."/>
        </authorList>
    </citation>
    <scope>NUCLEOTIDE SEQUENCE [LARGE SCALE GENOMIC DNA]</scope>
    <source>
        <strain evidence="3 4">NBRC 108639</strain>
    </source>
</reference>
<feature type="region of interest" description="Disordered" evidence="1">
    <location>
        <begin position="91"/>
        <end position="111"/>
    </location>
</feature>